<organism evidence="1 2">
    <name type="scientific">Meganyctiphanes norvegica</name>
    <name type="common">Northern krill</name>
    <name type="synonym">Thysanopoda norvegica</name>
    <dbReference type="NCBI Taxonomy" id="48144"/>
    <lineage>
        <taxon>Eukaryota</taxon>
        <taxon>Metazoa</taxon>
        <taxon>Ecdysozoa</taxon>
        <taxon>Arthropoda</taxon>
        <taxon>Crustacea</taxon>
        <taxon>Multicrustacea</taxon>
        <taxon>Malacostraca</taxon>
        <taxon>Eumalacostraca</taxon>
        <taxon>Eucarida</taxon>
        <taxon>Euphausiacea</taxon>
        <taxon>Euphausiidae</taxon>
        <taxon>Meganyctiphanes</taxon>
    </lineage>
</organism>
<dbReference type="Proteomes" id="UP001497623">
    <property type="component" value="Unassembled WGS sequence"/>
</dbReference>
<name>A0AAV2R5T8_MEGNR</name>
<protein>
    <submittedName>
        <fullName evidence="1">Uncharacterized protein</fullName>
    </submittedName>
</protein>
<keyword evidence="2" id="KW-1185">Reference proteome</keyword>
<sequence>MFVFQFNMCDDGFDMSSSSDFIHVTYAASGECNQENNAGDEFIVDENDWVLVEFSNNLEPEPQVKSEEGNLKFEDVPCNSSYQELCFKSNYFEFESELSITNVDENFIEEIISSTSIETVEAEHFIEDSIFCSTSETGETEKIIEESIASTTTENCEVEFICLSEDKPNESIPCTIDDAEYNIIDFINYFTKLEEDTDYEFNYNDDIDDKEYRFIHEYMEDVDMCSKTKKQHQLLDIYPNGLTRMKIKVDLLGNRPRKRNAAKKSGYW</sequence>
<comment type="caution">
    <text evidence="1">The sequence shown here is derived from an EMBL/GenBank/DDBJ whole genome shotgun (WGS) entry which is preliminary data.</text>
</comment>
<accession>A0AAV2R5T8</accession>
<proteinExistence type="predicted"/>
<evidence type="ECO:0000313" key="1">
    <source>
        <dbReference type="EMBL" id="CAL4117079.1"/>
    </source>
</evidence>
<reference evidence="1 2" key="1">
    <citation type="submission" date="2024-05" db="EMBL/GenBank/DDBJ databases">
        <authorList>
            <person name="Wallberg A."/>
        </authorList>
    </citation>
    <scope>NUCLEOTIDE SEQUENCE [LARGE SCALE GENOMIC DNA]</scope>
</reference>
<evidence type="ECO:0000313" key="2">
    <source>
        <dbReference type="Proteomes" id="UP001497623"/>
    </source>
</evidence>
<gene>
    <name evidence="1" type="ORF">MNOR_LOCUS21107</name>
</gene>
<dbReference type="AlphaFoldDB" id="A0AAV2R5T8"/>
<dbReference type="EMBL" id="CAXKWB010016775">
    <property type="protein sequence ID" value="CAL4117079.1"/>
    <property type="molecule type" value="Genomic_DNA"/>
</dbReference>